<dbReference type="SUPFAM" id="SSF46785">
    <property type="entry name" value="Winged helix' DNA-binding domain"/>
    <property type="match status" value="1"/>
</dbReference>
<feature type="domain" description="HTH marR-type" evidence="1">
    <location>
        <begin position="23"/>
        <end position="159"/>
    </location>
</feature>
<dbReference type="EMBL" id="SNVW01000005">
    <property type="protein sequence ID" value="TDN44280.1"/>
    <property type="molecule type" value="Genomic_DNA"/>
</dbReference>
<dbReference type="PRINTS" id="PR00598">
    <property type="entry name" value="HTHMARR"/>
</dbReference>
<accession>A0A4R6DI56</accession>
<evidence type="ECO:0000313" key="2">
    <source>
        <dbReference type="EMBL" id="TDN44280.1"/>
    </source>
</evidence>
<dbReference type="PROSITE" id="PS50995">
    <property type="entry name" value="HTH_MARR_2"/>
    <property type="match status" value="1"/>
</dbReference>
<sequence>MPLTVVRREHMHLYAREPRSRAAKVAVDALLRLQHAEEQQLEQARSESGLTKNEFLAVRYMLQAHRDGRAMGPKDLAVMLNVSNASVTKIVDGLVDKGDIVRVPHPTDRRAQVLEPTVQAAKKIDASYARFHEAVVEVMDHLSTEENDVLTRCLVQITEALVGGAPAPVDEYVVDPDGDAEPNDS</sequence>
<dbReference type="Proteomes" id="UP000295764">
    <property type="component" value="Unassembled WGS sequence"/>
</dbReference>
<name>A0A4R6DI56_9MICO</name>
<comment type="caution">
    <text evidence="2">The sequence shown here is derived from an EMBL/GenBank/DDBJ whole genome shotgun (WGS) entry which is preliminary data.</text>
</comment>
<dbReference type="Gene3D" id="1.10.10.10">
    <property type="entry name" value="Winged helix-like DNA-binding domain superfamily/Winged helix DNA-binding domain"/>
    <property type="match status" value="1"/>
</dbReference>
<dbReference type="InterPro" id="IPR036388">
    <property type="entry name" value="WH-like_DNA-bd_sf"/>
</dbReference>
<dbReference type="InterPro" id="IPR000835">
    <property type="entry name" value="HTH_MarR-typ"/>
</dbReference>
<dbReference type="OrthoDB" id="162531at2"/>
<dbReference type="GO" id="GO:0003700">
    <property type="term" value="F:DNA-binding transcription factor activity"/>
    <property type="evidence" value="ECO:0007669"/>
    <property type="project" value="InterPro"/>
</dbReference>
<evidence type="ECO:0000313" key="3">
    <source>
        <dbReference type="Proteomes" id="UP000295764"/>
    </source>
</evidence>
<keyword evidence="2" id="KW-0238">DNA-binding</keyword>
<organism evidence="2 3">
    <name type="scientific">Curtobacterium flaccumfaciens</name>
    <dbReference type="NCBI Taxonomy" id="2035"/>
    <lineage>
        <taxon>Bacteria</taxon>
        <taxon>Bacillati</taxon>
        <taxon>Actinomycetota</taxon>
        <taxon>Actinomycetes</taxon>
        <taxon>Micrococcales</taxon>
        <taxon>Microbacteriaceae</taxon>
        <taxon>Curtobacterium</taxon>
    </lineage>
</organism>
<dbReference type="SMART" id="SM00347">
    <property type="entry name" value="HTH_MARR"/>
    <property type="match status" value="1"/>
</dbReference>
<protein>
    <submittedName>
        <fullName evidence="2">DNA-binding MarR family transcriptional regulator</fullName>
    </submittedName>
</protein>
<dbReference type="RefSeq" id="WP_133519716.1">
    <property type="nucleotide sequence ID" value="NZ_SNVW01000005.1"/>
</dbReference>
<dbReference type="GO" id="GO:0006950">
    <property type="term" value="P:response to stress"/>
    <property type="evidence" value="ECO:0007669"/>
    <property type="project" value="TreeGrafter"/>
</dbReference>
<dbReference type="PANTHER" id="PTHR33164">
    <property type="entry name" value="TRANSCRIPTIONAL REGULATOR, MARR FAMILY"/>
    <property type="match status" value="1"/>
</dbReference>
<dbReference type="PANTHER" id="PTHR33164:SF43">
    <property type="entry name" value="HTH-TYPE TRANSCRIPTIONAL REPRESSOR YETL"/>
    <property type="match status" value="1"/>
</dbReference>
<gene>
    <name evidence="2" type="ORF">EDF64_105112</name>
</gene>
<proteinExistence type="predicted"/>
<evidence type="ECO:0000259" key="1">
    <source>
        <dbReference type="PROSITE" id="PS50995"/>
    </source>
</evidence>
<dbReference type="Pfam" id="PF01047">
    <property type="entry name" value="MarR"/>
    <property type="match status" value="1"/>
</dbReference>
<dbReference type="InterPro" id="IPR036390">
    <property type="entry name" value="WH_DNA-bd_sf"/>
</dbReference>
<dbReference type="AlphaFoldDB" id="A0A4R6DI56"/>
<dbReference type="GO" id="GO:0003677">
    <property type="term" value="F:DNA binding"/>
    <property type="evidence" value="ECO:0007669"/>
    <property type="project" value="UniProtKB-KW"/>
</dbReference>
<dbReference type="InterPro" id="IPR039422">
    <property type="entry name" value="MarR/SlyA-like"/>
</dbReference>
<reference evidence="2 3" key="1">
    <citation type="submission" date="2019-03" db="EMBL/GenBank/DDBJ databases">
        <title>Genomic analyses of the natural microbiome of Caenorhabditis elegans.</title>
        <authorList>
            <person name="Samuel B."/>
        </authorList>
    </citation>
    <scope>NUCLEOTIDE SEQUENCE [LARGE SCALE GENOMIC DNA]</scope>
    <source>
        <strain evidence="2 3">JUb65</strain>
    </source>
</reference>